<name>A0A1Q9AVR7_9HYPH</name>
<gene>
    <name evidence="1" type="ORF">BJF93_20240</name>
</gene>
<sequence>MVWKRQFSMHVFCVYAEVFMVRLTRFSLIVAVFAALPVTAAHAFDRTEAGPSAIRGGPSEWLRDGRRHHAIRHGDAPRHSSVTVERRLRPGWRDRNWRQPYWRHDRDGLGGSYAGLNVWHERGNGMFVQGGAVYDVLGPEVGPLPQARIIRVTPYTHACSMEAGVCVIRGR</sequence>
<dbReference type="Proteomes" id="UP000186364">
    <property type="component" value="Unassembled WGS sequence"/>
</dbReference>
<protein>
    <submittedName>
        <fullName evidence="1">Uncharacterized protein</fullName>
    </submittedName>
</protein>
<accession>A0A1Q9AVR7</accession>
<dbReference type="AlphaFoldDB" id="A0A1Q9AVR7"/>
<evidence type="ECO:0000313" key="2">
    <source>
        <dbReference type="Proteomes" id="UP000186364"/>
    </source>
</evidence>
<keyword evidence="2" id="KW-1185">Reference proteome</keyword>
<organism evidence="1 2">
    <name type="scientific">Xaviernesmea oryzae</name>
    <dbReference type="NCBI Taxonomy" id="464029"/>
    <lineage>
        <taxon>Bacteria</taxon>
        <taxon>Pseudomonadati</taxon>
        <taxon>Pseudomonadota</taxon>
        <taxon>Alphaproteobacteria</taxon>
        <taxon>Hyphomicrobiales</taxon>
        <taxon>Rhizobiaceae</taxon>
        <taxon>Rhizobium/Agrobacterium group</taxon>
        <taxon>Xaviernesmea</taxon>
    </lineage>
</organism>
<comment type="caution">
    <text evidence="1">The sequence shown here is derived from an EMBL/GenBank/DDBJ whole genome shotgun (WGS) entry which is preliminary data.</text>
</comment>
<dbReference type="EMBL" id="MKIP01000051">
    <property type="protein sequence ID" value="OLP59550.1"/>
    <property type="molecule type" value="Genomic_DNA"/>
</dbReference>
<reference evidence="1 2" key="1">
    <citation type="submission" date="2016-09" db="EMBL/GenBank/DDBJ databases">
        <title>Rhizobium sp. nov., a novel species isolated from the rice rhizosphere.</title>
        <authorList>
            <person name="Zhao J."/>
            <person name="Zhang X."/>
        </authorList>
    </citation>
    <scope>NUCLEOTIDE SEQUENCE [LARGE SCALE GENOMIC DNA]</scope>
    <source>
        <strain evidence="1 2">1.7048</strain>
    </source>
</reference>
<evidence type="ECO:0000313" key="1">
    <source>
        <dbReference type="EMBL" id="OLP59550.1"/>
    </source>
</evidence>
<proteinExistence type="predicted"/>